<dbReference type="Pfam" id="PF11955">
    <property type="entry name" value="PORR"/>
    <property type="match status" value="1"/>
</dbReference>
<dbReference type="PANTHER" id="PTHR31476:SF5">
    <property type="entry name" value="UBIQUITIN CARBOXYL-TERMINAL HYDROLASE FAMILY PROTEIN"/>
    <property type="match status" value="1"/>
</dbReference>
<dbReference type="InterPro" id="IPR021099">
    <property type="entry name" value="PORR_domain"/>
</dbReference>
<dbReference type="PANTHER" id="PTHR31476">
    <property type="entry name" value="PROTEIN WHAT'S THIS FACTOR 1 HOMOLOG, CHLOROPLASTIC"/>
    <property type="match status" value="1"/>
</dbReference>
<comment type="caution">
    <text evidence="2">The sequence shown here is derived from an EMBL/GenBank/DDBJ whole genome shotgun (WGS) entry which is preliminary data.</text>
</comment>
<evidence type="ECO:0000313" key="2">
    <source>
        <dbReference type="EMBL" id="GFD50999.1"/>
    </source>
</evidence>
<reference evidence="2" key="1">
    <citation type="journal article" date="2019" name="Sci. Rep.">
        <title>Draft genome of Tanacetum cinerariifolium, the natural source of mosquito coil.</title>
        <authorList>
            <person name="Yamashiro T."/>
            <person name="Shiraishi A."/>
            <person name="Satake H."/>
            <person name="Nakayama K."/>
        </authorList>
    </citation>
    <scope>NUCLEOTIDE SEQUENCE</scope>
</reference>
<proteinExistence type="predicted"/>
<dbReference type="GO" id="GO:0003723">
    <property type="term" value="F:RNA binding"/>
    <property type="evidence" value="ECO:0007669"/>
    <property type="project" value="InterPro"/>
</dbReference>
<protein>
    <submittedName>
        <fullName evidence="2">Protein WHAT'S THIS FACTOR 1 homolog</fullName>
    </submittedName>
</protein>
<dbReference type="AlphaFoldDB" id="A0A699WVD2"/>
<sequence length="113" mass="13123">MEIELIKWDQDLAVSAIEKIAQKKGCNPSFPCSLPLTWVKSWVKFSEFDSSPYISPYTDPDRLVDGSREVEKRTIDLLHEFLSLTLWKKASIKKLSHFRREFGLPDKLNVLLL</sequence>
<feature type="non-terminal residue" evidence="2">
    <location>
        <position position="113"/>
    </location>
</feature>
<accession>A0A699WVD2</accession>
<dbReference type="InterPro" id="IPR045040">
    <property type="entry name" value="PORR_fam"/>
</dbReference>
<dbReference type="EMBL" id="BKCJ011764392">
    <property type="protein sequence ID" value="GFD50999.1"/>
    <property type="molecule type" value="Genomic_DNA"/>
</dbReference>
<gene>
    <name evidence="2" type="ORF">Tci_922968</name>
</gene>
<evidence type="ECO:0000259" key="1">
    <source>
        <dbReference type="Pfam" id="PF11955"/>
    </source>
</evidence>
<feature type="domain" description="PORR" evidence="1">
    <location>
        <begin position="3"/>
        <end position="113"/>
    </location>
</feature>
<organism evidence="2">
    <name type="scientific">Tanacetum cinerariifolium</name>
    <name type="common">Dalmatian daisy</name>
    <name type="synonym">Chrysanthemum cinerariifolium</name>
    <dbReference type="NCBI Taxonomy" id="118510"/>
    <lineage>
        <taxon>Eukaryota</taxon>
        <taxon>Viridiplantae</taxon>
        <taxon>Streptophyta</taxon>
        <taxon>Embryophyta</taxon>
        <taxon>Tracheophyta</taxon>
        <taxon>Spermatophyta</taxon>
        <taxon>Magnoliopsida</taxon>
        <taxon>eudicotyledons</taxon>
        <taxon>Gunneridae</taxon>
        <taxon>Pentapetalae</taxon>
        <taxon>asterids</taxon>
        <taxon>campanulids</taxon>
        <taxon>Asterales</taxon>
        <taxon>Asteraceae</taxon>
        <taxon>Asteroideae</taxon>
        <taxon>Anthemideae</taxon>
        <taxon>Anthemidinae</taxon>
        <taxon>Tanacetum</taxon>
    </lineage>
</organism>
<name>A0A699WVD2_TANCI</name>